<name>A0ACB7XCV4_9ERIC</name>
<organism evidence="1 2">
    <name type="scientific">Vaccinium darrowii</name>
    <dbReference type="NCBI Taxonomy" id="229202"/>
    <lineage>
        <taxon>Eukaryota</taxon>
        <taxon>Viridiplantae</taxon>
        <taxon>Streptophyta</taxon>
        <taxon>Embryophyta</taxon>
        <taxon>Tracheophyta</taxon>
        <taxon>Spermatophyta</taxon>
        <taxon>Magnoliopsida</taxon>
        <taxon>eudicotyledons</taxon>
        <taxon>Gunneridae</taxon>
        <taxon>Pentapetalae</taxon>
        <taxon>asterids</taxon>
        <taxon>Ericales</taxon>
        <taxon>Ericaceae</taxon>
        <taxon>Vaccinioideae</taxon>
        <taxon>Vaccinieae</taxon>
        <taxon>Vaccinium</taxon>
    </lineage>
</organism>
<evidence type="ECO:0000313" key="1">
    <source>
        <dbReference type="EMBL" id="KAH7838229.1"/>
    </source>
</evidence>
<accession>A0ACB7XCV4</accession>
<reference evidence="1 2" key="1">
    <citation type="journal article" date="2021" name="Hortic Res">
        <title>High-quality reference genome and annotation aids understanding of berry development for evergreen blueberry (Vaccinium darrowii).</title>
        <authorList>
            <person name="Yu J."/>
            <person name="Hulse-Kemp A.M."/>
            <person name="Babiker E."/>
            <person name="Staton M."/>
        </authorList>
    </citation>
    <scope>NUCLEOTIDE SEQUENCE [LARGE SCALE GENOMIC DNA]</scope>
    <source>
        <strain evidence="2">cv. NJ 8807/NJ 8810</strain>
        <tissue evidence="1">Young leaf</tissue>
    </source>
</reference>
<protein>
    <submittedName>
        <fullName evidence="1">Uncharacterized protein</fullName>
    </submittedName>
</protein>
<gene>
    <name evidence="1" type="ORF">Vadar_023770</name>
</gene>
<proteinExistence type="predicted"/>
<dbReference type="Proteomes" id="UP000828048">
    <property type="component" value="Chromosome 6"/>
</dbReference>
<evidence type="ECO:0000313" key="2">
    <source>
        <dbReference type="Proteomes" id="UP000828048"/>
    </source>
</evidence>
<comment type="caution">
    <text evidence="1">The sequence shown here is derived from an EMBL/GenBank/DDBJ whole genome shotgun (WGS) entry which is preliminary data.</text>
</comment>
<dbReference type="EMBL" id="CM037156">
    <property type="protein sequence ID" value="KAH7838229.1"/>
    <property type="molecule type" value="Genomic_DNA"/>
</dbReference>
<sequence length="490" mass="57431">MLKRVWTISDTSQSELFIHLHRFPSNPKTRKPPFANVKNSYQSIVKNSYQSIVKNSYQSIVNLFAHEDSYADTKPNDIYTKVSKLKHELLRKKENSDEIVRVLEDKGGSLFTGHSDGSTLVYLLKQLRSSPTLAIEVLNWRRKQEDFSIPMTSEEYAYEKCQQLFQELQRDGTCCSTIATYNMLISVFGRLMLVDHMEATFREIEGLNLTPNVSTFNNLIAGYITAWMWDRMERTYRILNSGSVKPNISTYLLMLRGYAHSLNLEKMEEMYELVKHHVDQNEIPLIRAMICAYCRSSDKNRVTKIETLLMLIPENEYRPWLNVLLIRLYAQEDLLEKMETSINEAFQHNTSVATVGLMRCIITSYFRCNAVDKLAYFVKRAECSNWRICRSLYHCQMVMFASQKRLAEMERVLDAMENFNIGRTKKTYWILYNAYLICGQTHKLQQKCLAEMERVLDVMENFNMVRMKETHWIVYNAYLISVVTSINLSR</sequence>
<keyword evidence="2" id="KW-1185">Reference proteome</keyword>